<evidence type="ECO:0000313" key="2">
    <source>
        <dbReference type="EMBL" id="CAH7667883.1"/>
    </source>
</evidence>
<feature type="compositionally biased region" description="Low complexity" evidence="1">
    <location>
        <begin position="68"/>
        <end position="78"/>
    </location>
</feature>
<feature type="region of interest" description="Disordered" evidence="1">
    <location>
        <begin position="340"/>
        <end position="362"/>
    </location>
</feature>
<keyword evidence="3" id="KW-1185">Reference proteome</keyword>
<evidence type="ECO:0000313" key="3">
    <source>
        <dbReference type="Proteomes" id="UP001153365"/>
    </source>
</evidence>
<reference evidence="2" key="1">
    <citation type="submission" date="2022-06" db="EMBL/GenBank/DDBJ databases">
        <authorList>
            <consortium name="SYNGENTA / RWTH Aachen University"/>
        </authorList>
    </citation>
    <scope>NUCLEOTIDE SEQUENCE</scope>
</reference>
<feature type="region of interest" description="Disordered" evidence="1">
    <location>
        <begin position="66"/>
        <end position="87"/>
    </location>
</feature>
<organism evidence="2 3">
    <name type="scientific">Phakopsora pachyrhizi</name>
    <name type="common">Asian soybean rust disease fungus</name>
    <dbReference type="NCBI Taxonomy" id="170000"/>
    <lineage>
        <taxon>Eukaryota</taxon>
        <taxon>Fungi</taxon>
        <taxon>Dikarya</taxon>
        <taxon>Basidiomycota</taxon>
        <taxon>Pucciniomycotina</taxon>
        <taxon>Pucciniomycetes</taxon>
        <taxon>Pucciniales</taxon>
        <taxon>Phakopsoraceae</taxon>
        <taxon>Phakopsora</taxon>
    </lineage>
</organism>
<protein>
    <submittedName>
        <fullName evidence="2">Uncharacterized protein</fullName>
    </submittedName>
</protein>
<name>A0AAV0AK19_PHAPC</name>
<gene>
    <name evidence="2" type="ORF">PPACK8108_LOCUS2323</name>
</gene>
<proteinExistence type="predicted"/>
<evidence type="ECO:0000256" key="1">
    <source>
        <dbReference type="SAM" id="MobiDB-lite"/>
    </source>
</evidence>
<dbReference type="AlphaFoldDB" id="A0AAV0AK19"/>
<accession>A0AAV0AK19</accession>
<sequence length="398" mass="46680">MSIMTEERQPVVDLTRININTKNHLFGFFTRDLSSNLNKFLLGKDHQTHLNTFGWSNHCLNHNHHQFHSSSSSFNSKNRQQVFPPDPKSFIRGIKPRESDNSEDQLQTSNLTELRFDSPDHLKKQAYEMYNRSKLSNHDPVTRLAILRQMRNLDLPPHRMLWQSIEPKHELSLLRWTDQAFGQLLYQKRLWKPSHDWGIEDDRQEEEMRLKNLEILRSGYEEQILGPLKDMYGPSEVTVAISNLSKEQQLYCEPAIVWETGDPETGKNVLEWMSEYTADVVWPGLVRCKAEYQIARRYWEAEAREFSRSRGGVPMGLGTDGECLEMETDEERRERLELTNKTFKGSGGQSFDEIPRKPSDFQSQEIRNISESILIKQYLSQRSSSKSDKKQKKYKKKL</sequence>
<comment type="caution">
    <text evidence="2">The sequence shown here is derived from an EMBL/GenBank/DDBJ whole genome shotgun (WGS) entry which is preliminary data.</text>
</comment>
<dbReference type="EMBL" id="CALTRL010000399">
    <property type="protein sequence ID" value="CAH7667883.1"/>
    <property type="molecule type" value="Genomic_DNA"/>
</dbReference>
<dbReference type="Proteomes" id="UP001153365">
    <property type="component" value="Unassembled WGS sequence"/>
</dbReference>